<feature type="non-terminal residue" evidence="2">
    <location>
        <position position="66"/>
    </location>
</feature>
<dbReference type="Proteomes" id="UP000231366">
    <property type="component" value="Unassembled WGS sequence"/>
</dbReference>
<organism evidence="2 3">
    <name type="scientific">Candidatus Desantisbacteria bacterium CG_4_9_14_3_um_filter_40_11</name>
    <dbReference type="NCBI Taxonomy" id="1974546"/>
    <lineage>
        <taxon>Bacteria</taxon>
        <taxon>Candidatus Desantisiibacteriota</taxon>
    </lineage>
</organism>
<dbReference type="AlphaFoldDB" id="A0A2M8AQP6"/>
<evidence type="ECO:0000256" key="1">
    <source>
        <dbReference type="SAM" id="MobiDB-lite"/>
    </source>
</evidence>
<evidence type="ECO:0000313" key="2">
    <source>
        <dbReference type="EMBL" id="PJB28068.1"/>
    </source>
</evidence>
<dbReference type="EMBL" id="PFUI01000275">
    <property type="protein sequence ID" value="PJB28068.1"/>
    <property type="molecule type" value="Genomic_DNA"/>
</dbReference>
<comment type="caution">
    <text evidence="2">The sequence shown here is derived from an EMBL/GenBank/DDBJ whole genome shotgun (WGS) entry which is preliminary data.</text>
</comment>
<proteinExistence type="predicted"/>
<accession>A0A2M8AQP6</accession>
<sequence length="66" mass="7566">MKWLRDEEMAIKTAERRGERRGEKRGREKGIKEGIKEGEKQKAIAIAKNLLDILDNQTISKKTGLT</sequence>
<gene>
    <name evidence="2" type="ORF">CO110_10600</name>
</gene>
<feature type="region of interest" description="Disordered" evidence="1">
    <location>
        <begin position="14"/>
        <end position="34"/>
    </location>
</feature>
<evidence type="ECO:0000313" key="3">
    <source>
        <dbReference type="Proteomes" id="UP000231366"/>
    </source>
</evidence>
<protein>
    <submittedName>
        <fullName evidence="2">Transposase</fullName>
    </submittedName>
</protein>
<name>A0A2M8AQP6_9BACT</name>
<reference evidence="3" key="1">
    <citation type="submission" date="2017-09" db="EMBL/GenBank/DDBJ databases">
        <title>Depth-based differentiation of microbial function through sediment-hosted aquifers and enrichment of novel symbionts in the deep terrestrial subsurface.</title>
        <authorList>
            <person name="Probst A.J."/>
            <person name="Ladd B."/>
            <person name="Jarett J.K."/>
            <person name="Geller-Mcgrath D.E."/>
            <person name="Sieber C.M.K."/>
            <person name="Emerson J.B."/>
            <person name="Anantharaman K."/>
            <person name="Thomas B.C."/>
            <person name="Malmstrom R."/>
            <person name="Stieglmeier M."/>
            <person name="Klingl A."/>
            <person name="Woyke T."/>
            <person name="Ryan C.M."/>
            <person name="Banfield J.F."/>
        </authorList>
    </citation>
    <scope>NUCLEOTIDE SEQUENCE [LARGE SCALE GENOMIC DNA]</scope>
</reference>